<protein>
    <recommendedName>
        <fullName evidence="3">DUF4303 domain-containing protein</fullName>
    </recommendedName>
</protein>
<dbReference type="AlphaFoldDB" id="A0AAW7AJU0"/>
<reference evidence="1" key="1">
    <citation type="journal article" date="2023" name="Int. J. Mol. Sci.">
        <title>Antibiotic Resistance/Susceptibility Profiles of Staphylococcus equorum Strains from Cheese, and Genome Analysis for Antibiotic Resistance Genes.</title>
        <authorList>
            <person name="Vazquez L."/>
            <person name="Srednik M.E."/>
            <person name="Rodriguez J."/>
            <person name="Florez A.B."/>
            <person name="Mayo B."/>
        </authorList>
    </citation>
    <scope>NUCLEOTIDE SEQUENCE</scope>
    <source>
        <strain evidence="1">5A3I</strain>
    </source>
</reference>
<proteinExistence type="predicted"/>
<organism evidence="1 2">
    <name type="scientific">Staphylococcus equorum</name>
    <dbReference type="NCBI Taxonomy" id="246432"/>
    <lineage>
        <taxon>Bacteria</taxon>
        <taxon>Bacillati</taxon>
        <taxon>Bacillota</taxon>
        <taxon>Bacilli</taxon>
        <taxon>Bacillales</taxon>
        <taxon>Staphylococcaceae</taxon>
        <taxon>Staphylococcus</taxon>
    </lineage>
</organism>
<evidence type="ECO:0000313" key="2">
    <source>
        <dbReference type="Proteomes" id="UP001174037"/>
    </source>
</evidence>
<evidence type="ECO:0000313" key="1">
    <source>
        <dbReference type="EMBL" id="MDK9866421.1"/>
    </source>
</evidence>
<sequence>MNITYLQKLDFLLKIINAIDESNKYKLAFGFKGTTYVGDFIPSTDYITPKTWNFKIKELDLETLKGTNLKVLLEIPYTIIEGENDDWKSIWQNGKGDFFKSDLGKLHEASNQLVDVDYLKLLNTMLDNHDVIFNDSLLPYIYNVKNLINELPINFIKVDEDAEFDFVSLVPEDAI</sequence>
<accession>A0AAW7AJU0</accession>
<dbReference type="Proteomes" id="UP001174037">
    <property type="component" value="Unassembled WGS sequence"/>
</dbReference>
<name>A0AAW7AJU0_9STAP</name>
<comment type="caution">
    <text evidence="1">The sequence shown here is derived from an EMBL/GenBank/DDBJ whole genome shotgun (WGS) entry which is preliminary data.</text>
</comment>
<dbReference type="EMBL" id="JARGCK010000008">
    <property type="protein sequence ID" value="MDK9866421.1"/>
    <property type="molecule type" value="Genomic_DNA"/>
</dbReference>
<evidence type="ECO:0008006" key="3">
    <source>
        <dbReference type="Google" id="ProtNLM"/>
    </source>
</evidence>
<dbReference type="RefSeq" id="WP_285323993.1">
    <property type="nucleotide sequence ID" value="NZ_JARGCK010000008.1"/>
</dbReference>
<gene>
    <name evidence="1" type="ORF">P1A27_10755</name>
</gene>
<reference evidence="1" key="2">
    <citation type="submission" date="2023-03" db="EMBL/GenBank/DDBJ databases">
        <authorList>
            <person name="Vazquez L."/>
            <person name="Rodriguez J."/>
            <person name="Mayo B."/>
            <person name="Florez A.B."/>
        </authorList>
    </citation>
    <scope>NUCLEOTIDE SEQUENCE</scope>
    <source>
        <strain evidence="1">5A3I</strain>
    </source>
</reference>